<feature type="domain" description="Major facilitator superfamily (MFS) profile" evidence="8">
    <location>
        <begin position="1"/>
        <end position="169"/>
    </location>
</feature>
<feature type="region of interest" description="Disordered" evidence="6">
    <location>
        <begin position="170"/>
        <end position="245"/>
    </location>
</feature>
<comment type="subcellular location">
    <subcellularLocation>
        <location evidence="1">Membrane</location>
        <topology evidence="1">Multi-pass membrane protein</topology>
    </subcellularLocation>
</comment>
<dbReference type="AlphaFoldDB" id="A0A2A2K6M6"/>
<evidence type="ECO:0000313" key="10">
    <source>
        <dbReference type="Proteomes" id="UP000218231"/>
    </source>
</evidence>
<dbReference type="PANTHER" id="PTHR42718">
    <property type="entry name" value="MAJOR FACILITATOR SUPERFAMILY MULTIDRUG TRANSPORTER MFSC"/>
    <property type="match status" value="1"/>
</dbReference>
<keyword evidence="3 7" id="KW-0812">Transmembrane</keyword>
<dbReference type="InterPro" id="IPR036259">
    <property type="entry name" value="MFS_trans_sf"/>
</dbReference>
<evidence type="ECO:0000256" key="5">
    <source>
        <dbReference type="ARBA" id="ARBA00023136"/>
    </source>
</evidence>
<proteinExistence type="predicted"/>
<organism evidence="9 10">
    <name type="scientific">Diploscapter pachys</name>
    <dbReference type="NCBI Taxonomy" id="2018661"/>
    <lineage>
        <taxon>Eukaryota</taxon>
        <taxon>Metazoa</taxon>
        <taxon>Ecdysozoa</taxon>
        <taxon>Nematoda</taxon>
        <taxon>Chromadorea</taxon>
        <taxon>Rhabditida</taxon>
        <taxon>Rhabditina</taxon>
        <taxon>Rhabditomorpha</taxon>
        <taxon>Rhabditoidea</taxon>
        <taxon>Rhabditidae</taxon>
        <taxon>Diploscapter</taxon>
    </lineage>
</organism>
<comment type="caution">
    <text evidence="9">The sequence shown here is derived from an EMBL/GenBank/DDBJ whole genome shotgun (WGS) entry which is preliminary data.</text>
</comment>
<dbReference type="InterPro" id="IPR011701">
    <property type="entry name" value="MFS"/>
</dbReference>
<feature type="transmembrane region" description="Helical" evidence="7">
    <location>
        <begin position="15"/>
        <end position="37"/>
    </location>
</feature>
<dbReference type="Gene3D" id="1.20.1250.20">
    <property type="entry name" value="MFS general substrate transporter like domains"/>
    <property type="match status" value="1"/>
</dbReference>
<dbReference type="GO" id="GO:0022857">
    <property type="term" value="F:transmembrane transporter activity"/>
    <property type="evidence" value="ECO:0007669"/>
    <property type="project" value="InterPro"/>
</dbReference>
<evidence type="ECO:0000256" key="2">
    <source>
        <dbReference type="ARBA" id="ARBA00022448"/>
    </source>
</evidence>
<dbReference type="OrthoDB" id="5086884at2759"/>
<dbReference type="SUPFAM" id="SSF103473">
    <property type="entry name" value="MFS general substrate transporter"/>
    <property type="match status" value="1"/>
</dbReference>
<dbReference type="PROSITE" id="PS50850">
    <property type="entry name" value="MFS"/>
    <property type="match status" value="1"/>
</dbReference>
<keyword evidence="10" id="KW-1185">Reference proteome</keyword>
<keyword evidence="2" id="KW-0813">Transport</keyword>
<dbReference type="Pfam" id="PF07690">
    <property type="entry name" value="MFS_1"/>
    <property type="match status" value="1"/>
</dbReference>
<evidence type="ECO:0000256" key="1">
    <source>
        <dbReference type="ARBA" id="ARBA00004141"/>
    </source>
</evidence>
<evidence type="ECO:0000256" key="4">
    <source>
        <dbReference type="ARBA" id="ARBA00022989"/>
    </source>
</evidence>
<dbReference type="Proteomes" id="UP000218231">
    <property type="component" value="Unassembled WGS sequence"/>
</dbReference>
<feature type="transmembrane region" description="Helical" evidence="7">
    <location>
        <begin position="49"/>
        <end position="69"/>
    </location>
</feature>
<reference evidence="9 10" key="1">
    <citation type="journal article" date="2017" name="Curr. Biol.">
        <title>Genome architecture and evolution of a unichromosomal asexual nematode.</title>
        <authorList>
            <person name="Fradin H."/>
            <person name="Zegar C."/>
            <person name="Gutwein M."/>
            <person name="Lucas J."/>
            <person name="Kovtun M."/>
            <person name="Corcoran D."/>
            <person name="Baugh L.R."/>
            <person name="Kiontke K."/>
            <person name="Gunsalus K."/>
            <person name="Fitch D.H."/>
            <person name="Piano F."/>
        </authorList>
    </citation>
    <scope>NUCLEOTIDE SEQUENCE [LARGE SCALE GENOMIC DNA]</scope>
    <source>
        <strain evidence="9">PF1309</strain>
    </source>
</reference>
<evidence type="ECO:0000313" key="9">
    <source>
        <dbReference type="EMBL" id="PAV69551.1"/>
    </source>
</evidence>
<evidence type="ECO:0000256" key="3">
    <source>
        <dbReference type="ARBA" id="ARBA00022692"/>
    </source>
</evidence>
<keyword evidence="4 7" id="KW-1133">Transmembrane helix</keyword>
<evidence type="ECO:0000256" key="6">
    <source>
        <dbReference type="SAM" id="MobiDB-lite"/>
    </source>
</evidence>
<sequence>MTLLLSTPFRLTHGYGWSAAAVGAAIAPWPLTNMIVAPLAGWLSDRVPAGLLGGIGMAVSIVALALIALLPADATYVDIAWRMALCGSGFGLFLPPNARLIIGSAPRERAAAAGGLVGTVRLVGQTTGATLVAALLAMGVGATSTPPLVAAGLALVAGLCSLARLRPSIRNPRSDEAEDEQPGTQVSREAAEGEDAANSACAETPPPPFAGANGPPPPLKRGRNSAGPRVKLGVTGEARSEHRPGGVLTHHLLADERDRRAAVAEELIVEGLPRLWSATAGGPVVAELADQQLAHRVIEIRGIVGAAGRLLARIAFVLIALFAEHLEALRLGHAACVKADGGQEAAVAQQRVAELTDVRFGLAVVDAGLPHHLFGVMRPPFGKGVADEQATDRRFGPVRMQELEEVPRHHLMDRGRAFLDLGLFGARNGHEVVLDDEGAQLGDLAAGFGDRAVGRLVGVHLVDALRDRLALGVERAGGGKCVLIALQVGATRRLELVERGVDALGRADHSLEAIGAEREILSRAAALRRQPRPEAAHCLAGGGGGGLELILQRGIVDVGEGLHRVAAVCADVADRRRHALQEGDHRLHPRRRIGIGPRDIDVGVEAAADIIGRVAMRLVGVVEPEQLALRNAHQIVALEPILRR</sequence>
<protein>
    <recommendedName>
        <fullName evidence="8">Major facilitator superfamily (MFS) profile domain-containing protein</fullName>
    </recommendedName>
</protein>
<dbReference type="InterPro" id="IPR020846">
    <property type="entry name" value="MFS_dom"/>
</dbReference>
<keyword evidence="5 7" id="KW-0472">Membrane</keyword>
<evidence type="ECO:0000256" key="7">
    <source>
        <dbReference type="SAM" id="Phobius"/>
    </source>
</evidence>
<dbReference type="GO" id="GO:0016020">
    <property type="term" value="C:membrane"/>
    <property type="evidence" value="ECO:0007669"/>
    <property type="project" value="UniProtKB-SubCell"/>
</dbReference>
<feature type="compositionally biased region" description="Pro residues" evidence="6">
    <location>
        <begin position="204"/>
        <end position="219"/>
    </location>
</feature>
<dbReference type="EMBL" id="LIAE01009492">
    <property type="protein sequence ID" value="PAV69551.1"/>
    <property type="molecule type" value="Genomic_DNA"/>
</dbReference>
<gene>
    <name evidence="9" type="ORF">WR25_24850</name>
</gene>
<feature type="transmembrane region" description="Helical" evidence="7">
    <location>
        <begin position="122"/>
        <end position="142"/>
    </location>
</feature>
<dbReference type="PANTHER" id="PTHR42718:SF9">
    <property type="entry name" value="MAJOR FACILITATOR SUPERFAMILY MULTIDRUG TRANSPORTER MFSC"/>
    <property type="match status" value="1"/>
</dbReference>
<accession>A0A2A2K6M6</accession>
<evidence type="ECO:0000259" key="8">
    <source>
        <dbReference type="PROSITE" id="PS50850"/>
    </source>
</evidence>
<feature type="transmembrane region" description="Helical" evidence="7">
    <location>
        <begin position="81"/>
        <end position="102"/>
    </location>
</feature>
<name>A0A2A2K6M6_9BILA</name>